<dbReference type="SUPFAM" id="SSF49899">
    <property type="entry name" value="Concanavalin A-like lectins/glucanases"/>
    <property type="match status" value="1"/>
</dbReference>
<proteinExistence type="predicted"/>
<dbReference type="InterPro" id="IPR013320">
    <property type="entry name" value="ConA-like_dom_sf"/>
</dbReference>
<organism evidence="1">
    <name type="scientific">marine sediment metagenome</name>
    <dbReference type="NCBI Taxonomy" id="412755"/>
    <lineage>
        <taxon>unclassified sequences</taxon>
        <taxon>metagenomes</taxon>
        <taxon>ecological metagenomes</taxon>
    </lineage>
</organism>
<accession>A0A0F9KEF0</accession>
<evidence type="ECO:0008006" key="2">
    <source>
        <dbReference type="Google" id="ProtNLM"/>
    </source>
</evidence>
<evidence type="ECO:0000313" key="1">
    <source>
        <dbReference type="EMBL" id="KKM73066.1"/>
    </source>
</evidence>
<dbReference type="Gene3D" id="2.60.120.200">
    <property type="match status" value="1"/>
</dbReference>
<comment type="caution">
    <text evidence="1">The sequence shown here is derived from an EMBL/GenBank/DDBJ whole genome shotgun (WGS) entry which is preliminary data.</text>
</comment>
<name>A0A0F9KEF0_9ZZZZ</name>
<dbReference type="Pfam" id="PF13385">
    <property type="entry name" value="Laminin_G_3"/>
    <property type="match status" value="1"/>
</dbReference>
<gene>
    <name evidence="1" type="ORF">LCGC14_1414170</name>
</gene>
<protein>
    <recommendedName>
        <fullName evidence="2">LamG-like jellyroll fold domain-containing protein</fullName>
    </recommendedName>
</protein>
<dbReference type="EMBL" id="LAZR01009366">
    <property type="protein sequence ID" value="KKM73066.1"/>
    <property type="molecule type" value="Genomic_DNA"/>
</dbReference>
<dbReference type="AlphaFoldDB" id="A0A0F9KEF0"/>
<reference evidence="1" key="1">
    <citation type="journal article" date="2015" name="Nature">
        <title>Complex archaea that bridge the gap between prokaryotes and eukaryotes.</title>
        <authorList>
            <person name="Spang A."/>
            <person name="Saw J.H."/>
            <person name="Jorgensen S.L."/>
            <person name="Zaremba-Niedzwiedzka K."/>
            <person name="Martijn J."/>
            <person name="Lind A.E."/>
            <person name="van Eijk R."/>
            <person name="Schleper C."/>
            <person name="Guy L."/>
            <person name="Ettema T.J."/>
        </authorList>
    </citation>
    <scope>NUCLEOTIDE SEQUENCE</scope>
</reference>
<sequence>KLAGTYEDDSVIGYVDGTASAEDTSAGIPVTGAATFSRWGNDGAALTTFNGHIAKVKYWNVRKSDAFLQNITA</sequence>
<feature type="non-terminal residue" evidence="1">
    <location>
        <position position="1"/>
    </location>
</feature>